<dbReference type="EMBL" id="CM044702">
    <property type="protein sequence ID" value="KAI5675837.1"/>
    <property type="molecule type" value="Genomic_DNA"/>
</dbReference>
<proteinExistence type="predicted"/>
<comment type="caution">
    <text evidence="1">The sequence shown here is derived from an EMBL/GenBank/DDBJ whole genome shotgun (WGS) entry which is preliminary data.</text>
</comment>
<reference evidence="2" key="1">
    <citation type="journal article" date="2023" name="Nat. Plants">
        <title>Single-cell RNA sequencing provides a high-resolution roadmap for understanding the multicellular compartmentation of specialized metabolism.</title>
        <authorList>
            <person name="Sun S."/>
            <person name="Shen X."/>
            <person name="Li Y."/>
            <person name="Li Y."/>
            <person name="Wang S."/>
            <person name="Li R."/>
            <person name="Zhang H."/>
            <person name="Shen G."/>
            <person name="Guo B."/>
            <person name="Wei J."/>
            <person name="Xu J."/>
            <person name="St-Pierre B."/>
            <person name="Chen S."/>
            <person name="Sun C."/>
        </authorList>
    </citation>
    <scope>NUCLEOTIDE SEQUENCE [LARGE SCALE GENOMIC DNA]</scope>
</reference>
<evidence type="ECO:0000313" key="2">
    <source>
        <dbReference type="Proteomes" id="UP001060085"/>
    </source>
</evidence>
<gene>
    <name evidence="1" type="ORF">M9H77_06787</name>
</gene>
<sequence length="207" mass="22962">MAKEKEGIDLLEKVMAFFFTGNCCLRSAASALYFSLLSVRDVVGVLLALQPCSWILFLISAALVSRSSPWPSLFLLFPLFSFSFSVVAQLLPLSLSIVTGSLTQLSRLPLLGLGRRQRENRKVKEKVGLLFLEAPVIERPLIFRLLDILGHQHLDAAHGYSPLLSFNRWLRGCCFCRWFGQCSDSSSPACGVESTVKEQGDSFSVID</sequence>
<keyword evidence="2" id="KW-1185">Reference proteome</keyword>
<name>A0ACC0BTC8_CATRO</name>
<dbReference type="Proteomes" id="UP001060085">
    <property type="component" value="Linkage Group LG02"/>
</dbReference>
<accession>A0ACC0BTC8</accession>
<protein>
    <submittedName>
        <fullName evidence="1">Uncharacterized protein</fullName>
    </submittedName>
</protein>
<evidence type="ECO:0000313" key="1">
    <source>
        <dbReference type="EMBL" id="KAI5675837.1"/>
    </source>
</evidence>
<organism evidence="1 2">
    <name type="scientific">Catharanthus roseus</name>
    <name type="common">Madagascar periwinkle</name>
    <name type="synonym">Vinca rosea</name>
    <dbReference type="NCBI Taxonomy" id="4058"/>
    <lineage>
        <taxon>Eukaryota</taxon>
        <taxon>Viridiplantae</taxon>
        <taxon>Streptophyta</taxon>
        <taxon>Embryophyta</taxon>
        <taxon>Tracheophyta</taxon>
        <taxon>Spermatophyta</taxon>
        <taxon>Magnoliopsida</taxon>
        <taxon>eudicotyledons</taxon>
        <taxon>Gunneridae</taxon>
        <taxon>Pentapetalae</taxon>
        <taxon>asterids</taxon>
        <taxon>lamiids</taxon>
        <taxon>Gentianales</taxon>
        <taxon>Apocynaceae</taxon>
        <taxon>Rauvolfioideae</taxon>
        <taxon>Vinceae</taxon>
        <taxon>Catharanthinae</taxon>
        <taxon>Catharanthus</taxon>
    </lineage>
</organism>